<comment type="caution">
    <text evidence="1">The sequence shown here is derived from an EMBL/GenBank/DDBJ whole genome shotgun (WGS) entry which is preliminary data.</text>
</comment>
<dbReference type="Gene3D" id="3.40.50.1820">
    <property type="entry name" value="alpha/beta hydrolase"/>
    <property type="match status" value="1"/>
</dbReference>
<name>A0A7X0XUM6_9LIST</name>
<evidence type="ECO:0000313" key="1">
    <source>
        <dbReference type="EMBL" id="MBC1780577.1"/>
    </source>
</evidence>
<proteinExistence type="predicted"/>
<dbReference type="RefSeq" id="WP_185495799.1">
    <property type="nucleotide sequence ID" value="NZ_JAARUV010000010.1"/>
</dbReference>
<accession>A0A7X0XUM6</accession>
<evidence type="ECO:0000313" key="2">
    <source>
        <dbReference type="Proteomes" id="UP000547643"/>
    </source>
</evidence>
<dbReference type="InterPro" id="IPR029058">
    <property type="entry name" value="AB_hydrolase_fold"/>
</dbReference>
<dbReference type="Pfam" id="PF26363">
    <property type="entry name" value="Phospholipase-like"/>
    <property type="match status" value="1"/>
</dbReference>
<dbReference type="GO" id="GO:0006629">
    <property type="term" value="P:lipid metabolic process"/>
    <property type="evidence" value="ECO:0007669"/>
    <property type="project" value="InterPro"/>
</dbReference>
<dbReference type="AlphaFoldDB" id="A0A7X0XUM6"/>
<organism evidence="1 2">
    <name type="scientific">Listeria booriae</name>
    <dbReference type="NCBI Taxonomy" id="1552123"/>
    <lineage>
        <taxon>Bacteria</taxon>
        <taxon>Bacillati</taxon>
        <taxon>Bacillota</taxon>
        <taxon>Bacilli</taxon>
        <taxon>Bacillales</taxon>
        <taxon>Listeriaceae</taxon>
        <taxon>Listeria</taxon>
    </lineage>
</organism>
<dbReference type="Proteomes" id="UP000547643">
    <property type="component" value="Unassembled WGS sequence"/>
</dbReference>
<protein>
    <submittedName>
        <fullName evidence="1">Lipase family protein</fullName>
    </submittedName>
</protein>
<sequence>MSSITEQQSFSLSDKIYEGRTLKVQTIRPMSEIQAAKVPTIRLEDKSEWVTVNSINKENGLQAAAVVPYKEYVDVCSGKVKSFETMVFVSRGSQELADWTTNVGLATKKEPEYDNQFFDYEHFIQGTLDDFPTKDFQFTGHSLGGALAHYGAVKFNKPAITFAAARSFNKLTLEEQEMAKNGAYFNQIKDYRHTGDVVGSLPPGAFVFYQQFISENASGSDPYNAHMPTGFRGQFNSNGSVKLKISPDDIQRSARELHAMAEDITKVIRALEDFREDEARDMKKLQRDLEDATFGGEYDLLMISEIDDAIQEVAVHKREEIYRLHNDDLTVELIENLQSHQKELLTFSDAIGRAAYEMQRSDQEAGQDLARYLGGTVGALKASANALGSRLASLGKV</sequence>
<dbReference type="SUPFAM" id="SSF53474">
    <property type="entry name" value="alpha/beta-Hydrolases"/>
    <property type="match status" value="1"/>
</dbReference>
<reference evidence="1 2" key="1">
    <citation type="submission" date="2020-03" db="EMBL/GenBank/DDBJ databases">
        <title>Soil Listeria distribution.</title>
        <authorList>
            <person name="Liao J."/>
            <person name="Wiedmann M."/>
        </authorList>
    </citation>
    <scope>NUCLEOTIDE SEQUENCE [LARGE SCALE GENOMIC DNA]</scope>
    <source>
        <strain evidence="1 2">FSL L7-1017</strain>
    </source>
</reference>
<dbReference type="EMBL" id="JAARUV010000010">
    <property type="protein sequence ID" value="MBC1780577.1"/>
    <property type="molecule type" value="Genomic_DNA"/>
</dbReference>
<gene>
    <name evidence="1" type="ORF">HCA46_17265</name>
</gene>